<dbReference type="OrthoDB" id="3561125at2759"/>
<dbReference type="Gene3D" id="3.30.160.60">
    <property type="entry name" value="Classic Zinc Finger"/>
    <property type="match status" value="8"/>
</dbReference>
<dbReference type="GO" id="GO:0005634">
    <property type="term" value="C:nucleus"/>
    <property type="evidence" value="ECO:0007669"/>
    <property type="project" value="TreeGrafter"/>
</dbReference>
<evidence type="ECO:0000256" key="5">
    <source>
        <dbReference type="PROSITE-ProRule" id="PRU00042"/>
    </source>
</evidence>
<dbReference type="STRING" id="543379.A0A232EYW8"/>
<feature type="domain" description="C2H2-type" evidence="6">
    <location>
        <begin position="126"/>
        <end position="153"/>
    </location>
</feature>
<feature type="domain" description="C2H2-type" evidence="6">
    <location>
        <begin position="355"/>
        <end position="382"/>
    </location>
</feature>
<dbReference type="GO" id="GO:0000977">
    <property type="term" value="F:RNA polymerase II transcription regulatory region sequence-specific DNA binding"/>
    <property type="evidence" value="ECO:0007669"/>
    <property type="project" value="TreeGrafter"/>
</dbReference>
<evidence type="ECO:0000313" key="7">
    <source>
        <dbReference type="EMBL" id="OXU23499.1"/>
    </source>
</evidence>
<reference evidence="7 8" key="1">
    <citation type="journal article" date="2017" name="Curr. Biol.">
        <title>The Evolution of Venom by Co-option of Single-Copy Genes.</title>
        <authorList>
            <person name="Martinson E.O."/>
            <person name="Mrinalini"/>
            <person name="Kelkar Y.D."/>
            <person name="Chang C.H."/>
            <person name="Werren J.H."/>
        </authorList>
    </citation>
    <scope>NUCLEOTIDE SEQUENCE [LARGE SCALE GENOMIC DNA]</scope>
    <source>
        <strain evidence="7 8">Alberta</strain>
        <tissue evidence="7">Whole body</tissue>
    </source>
</reference>
<accession>A0A232EYW8</accession>
<sequence>MIPVRLKRRPRSYTNKNHVCVQCGNCYAFLKSLRRHLRYECGLAPRFRCPYCNSTGKQRAHVKEHIRRKHNGRKLYVSEFLQASISSNPGYRRIRLSREPQPPPPPVIENVYQRLPRNVNSSPGRFPCDRCGKVYRWYRNLTTHLRLECGKEPSVVCPYCPRRTKHRNSMRSHIQPPLFPIVRPRLHVCPRCGQMYSWASNLRKHLKTGCGTVTCESHFSCQYCPYRSRVEASFLRHLMSVHNINSSRMNDDSTHEAYDDLGLSCDRCMKMFYSQYSLTKHLRFCSTLKQYSCFLCEYRSNRKWNVKSHIERVHGKTPAKNKAEKLETPEFNTFMTAMRRPMRGFMHQPQQRVTYPCRNCGKHYNYHSSLARHLKHECGVEPKFQCPLCPYRTKHRSSLNTHLNGKHLKRRSGDTGFEILADRKFPSDDSTEKIETVELPSVPLPGHRRIYGQGHYVCPKCKRRYYNLSTLNRHAKNKCGLIGLRSLKEFYRISKRWSSNSTSSLKPVSDFKCENCNRTFAVHRNLTRHQKLDCTAIKKFSCTTCPAKYSQNIALRRHFTLPPEVWKRCKVNLVCLKCCKSYSDWRSLKKHMNYFCQVEPLYPCPYCSYRARMNTLLKYHINREHYTYYYNEQVVVKHSYEPTDPLSIRPILLSSNQLRADNVIVRIAAGVYGCSICDYRSSYKTNVDRHVRNVHSCNETPRFKCKLCDFRSKYKSCVDRHLRSFHKGA</sequence>
<name>A0A232EYW8_9HYME</name>
<dbReference type="SUPFAM" id="SSF57667">
    <property type="entry name" value="beta-beta-alpha zinc fingers"/>
    <property type="match status" value="5"/>
</dbReference>
<feature type="domain" description="C2H2-type" evidence="6">
    <location>
        <begin position="672"/>
        <end position="700"/>
    </location>
</feature>
<proteinExistence type="predicted"/>
<organism evidence="7 8">
    <name type="scientific">Trichomalopsis sarcophagae</name>
    <dbReference type="NCBI Taxonomy" id="543379"/>
    <lineage>
        <taxon>Eukaryota</taxon>
        <taxon>Metazoa</taxon>
        <taxon>Ecdysozoa</taxon>
        <taxon>Arthropoda</taxon>
        <taxon>Hexapoda</taxon>
        <taxon>Insecta</taxon>
        <taxon>Pterygota</taxon>
        <taxon>Neoptera</taxon>
        <taxon>Endopterygota</taxon>
        <taxon>Hymenoptera</taxon>
        <taxon>Apocrita</taxon>
        <taxon>Proctotrupomorpha</taxon>
        <taxon>Chalcidoidea</taxon>
        <taxon>Pteromalidae</taxon>
        <taxon>Pteromalinae</taxon>
        <taxon>Trichomalopsis</taxon>
    </lineage>
</organism>
<feature type="domain" description="C2H2-type" evidence="6">
    <location>
        <begin position="47"/>
        <end position="75"/>
    </location>
</feature>
<keyword evidence="8" id="KW-1185">Reference proteome</keyword>
<dbReference type="InterPro" id="IPR013087">
    <property type="entry name" value="Znf_C2H2_type"/>
</dbReference>
<dbReference type="EMBL" id="NNAY01001589">
    <property type="protein sequence ID" value="OXU23499.1"/>
    <property type="molecule type" value="Genomic_DNA"/>
</dbReference>
<dbReference type="InterPro" id="IPR036236">
    <property type="entry name" value="Znf_C2H2_sf"/>
</dbReference>
<keyword evidence="4" id="KW-0862">Zinc</keyword>
<dbReference type="GO" id="GO:0000981">
    <property type="term" value="F:DNA-binding transcription factor activity, RNA polymerase II-specific"/>
    <property type="evidence" value="ECO:0007669"/>
    <property type="project" value="TreeGrafter"/>
</dbReference>
<keyword evidence="3 5" id="KW-0863">Zinc-finger</keyword>
<comment type="caution">
    <text evidence="7">The sequence shown here is derived from an EMBL/GenBank/DDBJ whole genome shotgun (WGS) entry which is preliminary data.</text>
</comment>
<protein>
    <recommendedName>
        <fullName evidence="6">C2H2-type domain-containing protein</fullName>
    </recommendedName>
</protein>
<dbReference type="Pfam" id="PF00096">
    <property type="entry name" value="zf-C2H2"/>
    <property type="match status" value="2"/>
</dbReference>
<evidence type="ECO:0000256" key="2">
    <source>
        <dbReference type="ARBA" id="ARBA00022737"/>
    </source>
</evidence>
<dbReference type="PANTHER" id="PTHR24409">
    <property type="entry name" value="ZINC FINGER PROTEIN 142"/>
    <property type="match status" value="1"/>
</dbReference>
<evidence type="ECO:0000259" key="6">
    <source>
        <dbReference type="PROSITE" id="PS50157"/>
    </source>
</evidence>
<feature type="domain" description="C2H2-type" evidence="6">
    <location>
        <begin position="511"/>
        <end position="539"/>
    </location>
</feature>
<evidence type="ECO:0000256" key="3">
    <source>
        <dbReference type="ARBA" id="ARBA00022771"/>
    </source>
</evidence>
<feature type="domain" description="C2H2-type" evidence="6">
    <location>
        <begin position="263"/>
        <end position="290"/>
    </location>
</feature>
<dbReference type="AlphaFoldDB" id="A0A232EYW8"/>
<feature type="domain" description="C2H2-type" evidence="6">
    <location>
        <begin position="703"/>
        <end position="729"/>
    </location>
</feature>
<dbReference type="SMART" id="SM00355">
    <property type="entry name" value="ZnF_C2H2"/>
    <property type="match status" value="17"/>
</dbReference>
<evidence type="ECO:0000256" key="4">
    <source>
        <dbReference type="ARBA" id="ARBA00022833"/>
    </source>
</evidence>
<evidence type="ECO:0000313" key="8">
    <source>
        <dbReference type="Proteomes" id="UP000215335"/>
    </source>
</evidence>
<dbReference type="Proteomes" id="UP000215335">
    <property type="component" value="Unassembled WGS sequence"/>
</dbReference>
<dbReference type="PROSITE" id="PS50157">
    <property type="entry name" value="ZINC_FINGER_C2H2_2"/>
    <property type="match status" value="10"/>
</dbReference>
<evidence type="ECO:0000256" key="1">
    <source>
        <dbReference type="ARBA" id="ARBA00022723"/>
    </source>
</evidence>
<keyword evidence="1" id="KW-0479">Metal-binding</keyword>
<keyword evidence="2" id="KW-0677">Repeat</keyword>
<dbReference type="GO" id="GO:0008270">
    <property type="term" value="F:zinc ion binding"/>
    <property type="evidence" value="ECO:0007669"/>
    <property type="project" value="UniProtKB-KW"/>
</dbReference>
<feature type="domain" description="C2H2-type" evidence="6">
    <location>
        <begin position="18"/>
        <end position="45"/>
    </location>
</feature>
<gene>
    <name evidence="7" type="ORF">TSAR_003218</name>
</gene>
<dbReference type="PANTHER" id="PTHR24409:SF295">
    <property type="entry name" value="AZ2-RELATED"/>
    <property type="match status" value="1"/>
</dbReference>
<feature type="non-terminal residue" evidence="7">
    <location>
        <position position="729"/>
    </location>
</feature>
<feature type="domain" description="C2H2-type" evidence="6">
    <location>
        <begin position="384"/>
        <end position="412"/>
    </location>
</feature>
<feature type="domain" description="C2H2-type" evidence="6">
    <location>
        <begin position="187"/>
        <end position="214"/>
    </location>
</feature>